<dbReference type="GO" id="GO:0006508">
    <property type="term" value="P:proteolysis"/>
    <property type="evidence" value="ECO:0007669"/>
    <property type="project" value="InterPro"/>
</dbReference>
<sequence>MKKFVYFALLSSIIFSNQLISCVKKEDDQSVAKSKVFKIDSLKKDLNTYRVCIERLPKISKSISEAFSDSFPIISNVQAYVSDTNIISDGIRIDTMIQNLNVSPYLVHGPSTARVAIIDPYKWRKKVLNVQFLDGDLAVINKVIEVAKTWEKYCSIRFNFSQNLDPDISISFKYSGSWSDIGSFSKNNRPSMNLGWLTVDTPNEEYNRVVLHEFGHALGFIHEHQNPNNNPIEWNEPEVYRIYSSFPNNWKIKEIYENIILRYDHKSINGTAFDPKSIMIYGIEKELTSNNFSVDWNTKLSENDILFVKKAYP</sequence>
<dbReference type="AlphaFoldDB" id="A0A7K0EGE4"/>
<accession>A0A7K0EGE4</accession>
<dbReference type="EMBL" id="WJXZ01000002">
    <property type="protein sequence ID" value="MRS60920.1"/>
    <property type="molecule type" value="Genomic_DNA"/>
</dbReference>
<dbReference type="Pfam" id="PF01400">
    <property type="entry name" value="Astacin"/>
    <property type="match status" value="1"/>
</dbReference>
<proteinExistence type="predicted"/>
<dbReference type="Gene3D" id="3.40.390.10">
    <property type="entry name" value="Collagenase (Catalytic Domain)"/>
    <property type="match status" value="1"/>
</dbReference>
<evidence type="ECO:0000259" key="1">
    <source>
        <dbReference type="SMART" id="SM00235"/>
    </source>
</evidence>
<dbReference type="InterPro" id="IPR001506">
    <property type="entry name" value="Peptidase_M12A"/>
</dbReference>
<evidence type="ECO:0000313" key="2">
    <source>
        <dbReference type="EMBL" id="MRS60920.1"/>
    </source>
</evidence>
<protein>
    <recommendedName>
        <fullName evidence="1">Peptidase metallopeptidase domain-containing protein</fullName>
    </recommendedName>
</protein>
<dbReference type="GO" id="GO:0004222">
    <property type="term" value="F:metalloendopeptidase activity"/>
    <property type="evidence" value="ECO:0007669"/>
    <property type="project" value="InterPro"/>
</dbReference>
<reference evidence="2 3" key="1">
    <citation type="journal article" date="2018" name="Antonie Van Leeuwenhoek">
        <title>Larkinella terrae sp. nov., isolated from soil on Jeju Island, South Korea.</title>
        <authorList>
            <person name="Ten L.N."/>
            <person name="Jeon J."/>
            <person name="Park S.J."/>
            <person name="Park S."/>
            <person name="Lee S.Y."/>
            <person name="Kim M.K."/>
            <person name="Jung H.Y."/>
        </authorList>
    </citation>
    <scope>NUCLEOTIDE SEQUENCE [LARGE SCALE GENOMIC DNA]</scope>
    <source>
        <strain evidence="2 3">KCTC 52001</strain>
    </source>
</reference>
<dbReference type="InterPro" id="IPR024079">
    <property type="entry name" value="MetalloPept_cat_dom_sf"/>
</dbReference>
<gene>
    <name evidence="2" type="ORF">GJJ30_06400</name>
</gene>
<keyword evidence="3" id="KW-1185">Reference proteome</keyword>
<feature type="domain" description="Peptidase metallopeptidase" evidence="1">
    <location>
        <begin position="119"/>
        <end position="258"/>
    </location>
</feature>
<comment type="caution">
    <text evidence="2">The sequence shown here is derived from an EMBL/GenBank/DDBJ whole genome shotgun (WGS) entry which is preliminary data.</text>
</comment>
<name>A0A7K0EGE4_9BACT</name>
<dbReference type="GO" id="GO:0008270">
    <property type="term" value="F:zinc ion binding"/>
    <property type="evidence" value="ECO:0007669"/>
    <property type="project" value="InterPro"/>
</dbReference>
<dbReference type="SUPFAM" id="SSF55486">
    <property type="entry name" value="Metalloproteases ('zincins'), catalytic domain"/>
    <property type="match status" value="1"/>
</dbReference>
<dbReference type="RefSeq" id="WP_154174311.1">
    <property type="nucleotide sequence ID" value="NZ_WJXZ01000002.1"/>
</dbReference>
<dbReference type="SMART" id="SM00235">
    <property type="entry name" value="ZnMc"/>
    <property type="match status" value="1"/>
</dbReference>
<dbReference type="Proteomes" id="UP000441754">
    <property type="component" value="Unassembled WGS sequence"/>
</dbReference>
<organism evidence="2 3">
    <name type="scientific">Larkinella terrae</name>
    <dbReference type="NCBI Taxonomy" id="2025311"/>
    <lineage>
        <taxon>Bacteria</taxon>
        <taxon>Pseudomonadati</taxon>
        <taxon>Bacteroidota</taxon>
        <taxon>Cytophagia</taxon>
        <taxon>Cytophagales</taxon>
        <taxon>Spirosomataceae</taxon>
        <taxon>Larkinella</taxon>
    </lineage>
</organism>
<dbReference type="OrthoDB" id="3669864at2"/>
<evidence type="ECO:0000313" key="3">
    <source>
        <dbReference type="Proteomes" id="UP000441754"/>
    </source>
</evidence>
<dbReference type="InterPro" id="IPR006026">
    <property type="entry name" value="Peptidase_Metallo"/>
</dbReference>